<feature type="transmembrane region" description="Helical" evidence="5">
    <location>
        <begin position="411"/>
        <end position="429"/>
    </location>
</feature>
<dbReference type="Proteomes" id="UP000535589">
    <property type="component" value="Unassembled WGS sequence"/>
</dbReference>
<feature type="transmembrane region" description="Helical" evidence="5">
    <location>
        <begin position="149"/>
        <end position="171"/>
    </location>
</feature>
<keyword evidence="2 5" id="KW-0812">Transmembrane</keyword>
<accession>A0A7X8YGF0</accession>
<evidence type="ECO:0000256" key="5">
    <source>
        <dbReference type="SAM" id="Phobius"/>
    </source>
</evidence>
<feature type="transmembrane region" description="Helical" evidence="5">
    <location>
        <begin position="263"/>
        <end position="280"/>
    </location>
</feature>
<dbReference type="PANTHER" id="PTHR37422">
    <property type="entry name" value="TEICHURONIC ACID BIOSYNTHESIS PROTEIN TUAE"/>
    <property type="match status" value="1"/>
</dbReference>
<feature type="transmembrane region" description="Helical" evidence="5">
    <location>
        <begin position="121"/>
        <end position="142"/>
    </location>
</feature>
<name>A0A7X8YGF0_9VIBR</name>
<comment type="subcellular location">
    <subcellularLocation>
        <location evidence="1">Membrane</location>
        <topology evidence="1">Multi-pass membrane protein</topology>
    </subcellularLocation>
</comment>
<evidence type="ECO:0000313" key="8">
    <source>
        <dbReference type="Proteomes" id="UP000535589"/>
    </source>
</evidence>
<protein>
    <submittedName>
        <fullName evidence="7">O-antigen ligase family protein</fullName>
    </submittedName>
</protein>
<dbReference type="AlphaFoldDB" id="A0A7X8YGF0"/>
<keyword evidence="7" id="KW-0436">Ligase</keyword>
<dbReference type="PANTHER" id="PTHR37422:SF13">
    <property type="entry name" value="LIPOPOLYSACCHARIDE BIOSYNTHESIS PROTEIN PA4999-RELATED"/>
    <property type="match status" value="1"/>
</dbReference>
<feature type="transmembrane region" description="Helical" evidence="5">
    <location>
        <begin position="435"/>
        <end position="455"/>
    </location>
</feature>
<dbReference type="InterPro" id="IPR051533">
    <property type="entry name" value="WaaL-like"/>
</dbReference>
<keyword evidence="3 5" id="KW-1133">Transmembrane helix</keyword>
<feature type="transmembrane region" description="Helical" evidence="5">
    <location>
        <begin position="34"/>
        <end position="54"/>
    </location>
</feature>
<comment type="caution">
    <text evidence="7">The sequence shown here is derived from an EMBL/GenBank/DDBJ whole genome shotgun (WGS) entry which is preliminary data.</text>
</comment>
<feature type="transmembrane region" description="Helical" evidence="5">
    <location>
        <begin position="240"/>
        <end position="257"/>
    </location>
</feature>
<dbReference type="GO" id="GO:0016874">
    <property type="term" value="F:ligase activity"/>
    <property type="evidence" value="ECO:0007669"/>
    <property type="project" value="UniProtKB-KW"/>
</dbReference>
<evidence type="ECO:0000313" key="7">
    <source>
        <dbReference type="EMBL" id="NLS12475.1"/>
    </source>
</evidence>
<dbReference type="Pfam" id="PF04932">
    <property type="entry name" value="Wzy_C"/>
    <property type="match status" value="1"/>
</dbReference>
<evidence type="ECO:0000259" key="6">
    <source>
        <dbReference type="Pfam" id="PF04932"/>
    </source>
</evidence>
<organism evidence="7 8">
    <name type="scientific">Vibrio agarilyticus</name>
    <dbReference type="NCBI Taxonomy" id="2726741"/>
    <lineage>
        <taxon>Bacteria</taxon>
        <taxon>Pseudomonadati</taxon>
        <taxon>Pseudomonadota</taxon>
        <taxon>Gammaproteobacteria</taxon>
        <taxon>Vibrionales</taxon>
        <taxon>Vibrionaceae</taxon>
        <taxon>Vibrio</taxon>
    </lineage>
</organism>
<dbReference type="EMBL" id="JABAIK010000005">
    <property type="protein sequence ID" value="NLS12475.1"/>
    <property type="molecule type" value="Genomic_DNA"/>
</dbReference>
<dbReference type="GO" id="GO:0016020">
    <property type="term" value="C:membrane"/>
    <property type="evidence" value="ECO:0007669"/>
    <property type="project" value="UniProtKB-SubCell"/>
</dbReference>
<dbReference type="RefSeq" id="WP_168835579.1">
    <property type="nucleotide sequence ID" value="NZ_JABAIK010000005.1"/>
</dbReference>
<feature type="transmembrane region" description="Helical" evidence="5">
    <location>
        <begin position="66"/>
        <end position="89"/>
    </location>
</feature>
<dbReference type="InterPro" id="IPR007016">
    <property type="entry name" value="O-antigen_ligase-rel_domated"/>
</dbReference>
<feature type="transmembrane region" description="Helical" evidence="5">
    <location>
        <begin position="197"/>
        <end position="219"/>
    </location>
</feature>
<feature type="transmembrane region" description="Helical" evidence="5">
    <location>
        <begin position="287"/>
        <end position="308"/>
    </location>
</feature>
<gene>
    <name evidence="7" type="ORF">HGP28_06120</name>
</gene>
<proteinExistence type="predicted"/>
<evidence type="ECO:0000256" key="3">
    <source>
        <dbReference type="ARBA" id="ARBA00022989"/>
    </source>
</evidence>
<evidence type="ECO:0000256" key="4">
    <source>
        <dbReference type="ARBA" id="ARBA00023136"/>
    </source>
</evidence>
<evidence type="ECO:0000256" key="2">
    <source>
        <dbReference type="ARBA" id="ARBA00022692"/>
    </source>
</evidence>
<evidence type="ECO:0000256" key="1">
    <source>
        <dbReference type="ARBA" id="ARBA00004141"/>
    </source>
</evidence>
<feature type="transmembrane region" description="Helical" evidence="5">
    <location>
        <begin position="378"/>
        <end position="399"/>
    </location>
</feature>
<keyword evidence="8" id="KW-1185">Reference proteome</keyword>
<feature type="domain" description="O-antigen ligase-related" evidence="6">
    <location>
        <begin position="245"/>
        <end position="386"/>
    </location>
</feature>
<sequence>MQSAYLKKYDNWLFYSLIALLIWLPIPLGSNREFAWGIAQIWISLQAVITIILYRNHLPTKRFSQYKALIWGLVFFQVWVALQIVPIPLQWLEWISPDSAEIYTLVDSQYGYISLDRQMTLAALAKGIAYCLFLFNTIVVVSTSRRLKYACVALVISGTFQALYGAFTILLKLETSTVFNVPVGDVATGSFIYQNHYANYLLMTICIGIGLVITQLHTSESGTWAVRIDRLLTSILSPKMFIRLCLIFMTIALVMSHSRMGNAAFFCATTIGGVLALCLYQRRPRALTALIVSIIAIDLVIIGALFGLGEVQQRIAETSWLAESRDQVYSWSLGIIQNFPFTGTGMASFYTVFPGYEQSYLGFYDFAHSEYIQFAAEAGLPATVLLGSVVLYSLAKCAVTLHRRHSRTMKGIALGALMAIIGMLIHIGTDFGLQPMANAITFIFVLFLANATAVVPAKTVEPELILPHEPATPAKSL</sequence>
<reference evidence="7 8" key="1">
    <citation type="submission" date="2020-04" db="EMBL/GenBank/DDBJ databases">
        <title>Vibrio sp. SM6, a novel species isolated from seawater.</title>
        <authorList>
            <person name="Wang X."/>
        </authorList>
    </citation>
    <scope>NUCLEOTIDE SEQUENCE [LARGE SCALE GENOMIC DNA]</scope>
    <source>
        <strain evidence="7 8">SM6</strain>
    </source>
</reference>
<feature type="transmembrane region" description="Helical" evidence="5">
    <location>
        <begin position="12"/>
        <end position="28"/>
    </location>
</feature>
<keyword evidence="4 5" id="KW-0472">Membrane</keyword>